<organism evidence="2">
    <name type="scientific">Schistosoma japonicum</name>
    <name type="common">Blood fluke</name>
    <dbReference type="NCBI Taxonomy" id="6182"/>
    <lineage>
        <taxon>Eukaryota</taxon>
        <taxon>Metazoa</taxon>
        <taxon>Spiralia</taxon>
        <taxon>Lophotrochozoa</taxon>
        <taxon>Platyhelminthes</taxon>
        <taxon>Trematoda</taxon>
        <taxon>Digenea</taxon>
        <taxon>Strigeidida</taxon>
        <taxon>Schistosomatoidea</taxon>
        <taxon>Schistosomatidae</taxon>
        <taxon>Schistosoma</taxon>
    </lineage>
</organism>
<dbReference type="AlphaFoldDB" id="Q5BQT8"/>
<reference evidence="2" key="1">
    <citation type="submission" date="2005-01" db="EMBL/GenBank/DDBJ databases">
        <authorList>
            <person name="Han Z."/>
        </authorList>
    </citation>
    <scope>NUCLEOTIDE SEQUENCE</scope>
</reference>
<keyword evidence="1" id="KW-0472">Membrane</keyword>
<proteinExistence type="evidence at transcript level"/>
<accession>Q5BQT8</accession>
<evidence type="ECO:0000313" key="2">
    <source>
        <dbReference type="EMBL" id="AAX31098.1"/>
    </source>
</evidence>
<feature type="transmembrane region" description="Helical" evidence="1">
    <location>
        <begin position="21"/>
        <end position="39"/>
    </location>
</feature>
<keyword evidence="1" id="KW-0812">Transmembrane</keyword>
<keyword evidence="1" id="KW-1133">Transmembrane helix</keyword>
<reference evidence="2" key="2">
    <citation type="journal article" date="2006" name="PLoS Pathog.">
        <title>New perspectives on host-parasite interplay by comparative transcriptomic and proteomic analyses of Schistosoma japonicum.</title>
        <authorList>
            <person name="Liu F."/>
            <person name="Lu J."/>
            <person name="Hu W."/>
            <person name="Wang S.Y."/>
            <person name="Cui S.J."/>
            <person name="Chi M."/>
            <person name="Yan Q."/>
            <person name="Wang X.R."/>
            <person name="Song H.D."/>
            <person name="Xu X.N."/>
            <person name="Wang J.J."/>
            <person name="Zhang X.L."/>
            <person name="Zhang X."/>
            <person name="Wang Z.Q."/>
            <person name="Xue C.L."/>
            <person name="Brindley P.J."/>
            <person name="McManus D.P."/>
            <person name="Yang P.Y."/>
            <person name="Feng Z."/>
            <person name="Chen Z."/>
            <person name="Han Z.G."/>
        </authorList>
    </citation>
    <scope>NUCLEOTIDE SEQUENCE</scope>
</reference>
<evidence type="ECO:0000256" key="1">
    <source>
        <dbReference type="SAM" id="Phobius"/>
    </source>
</evidence>
<name>Q5BQT8_SCHJA</name>
<sequence>MGDSVYFSNRSFFCKCANLDFLKFYIYIVIIFSNYILATKLASNGIIYLHYCTYTVICCIDYSCICKKLSSSVMRLEATCRRGNTY</sequence>
<protein>
    <submittedName>
        <fullName evidence="2">SJCHGC09813 protein</fullName>
    </submittedName>
</protein>
<feature type="transmembrane region" description="Helical" evidence="1">
    <location>
        <begin position="45"/>
        <end position="65"/>
    </location>
</feature>
<dbReference type="EMBL" id="AY915877">
    <property type="protein sequence ID" value="AAX31098.1"/>
    <property type="molecule type" value="mRNA"/>
</dbReference>